<dbReference type="InterPro" id="IPR027417">
    <property type="entry name" value="P-loop_NTPase"/>
</dbReference>
<evidence type="ECO:0000256" key="3">
    <source>
        <dbReference type="ARBA" id="ARBA00022692"/>
    </source>
</evidence>
<feature type="transmembrane region" description="Helical" evidence="9">
    <location>
        <begin position="1166"/>
        <end position="1191"/>
    </location>
</feature>
<dbReference type="SUPFAM" id="SSF52540">
    <property type="entry name" value="P-loop containing nucleoside triphosphate hydrolases"/>
    <property type="match status" value="2"/>
</dbReference>
<dbReference type="SUPFAM" id="SSF90123">
    <property type="entry name" value="ABC transporter transmembrane region"/>
    <property type="match status" value="2"/>
</dbReference>
<dbReference type="PROSITE" id="PS50929">
    <property type="entry name" value="ABC_TM1F"/>
    <property type="match status" value="2"/>
</dbReference>
<feature type="region of interest" description="Disordered" evidence="8">
    <location>
        <begin position="947"/>
        <end position="978"/>
    </location>
</feature>
<evidence type="ECO:0000256" key="7">
    <source>
        <dbReference type="ARBA" id="ARBA00023136"/>
    </source>
</evidence>
<dbReference type="CDD" id="cd03244">
    <property type="entry name" value="ABCC_MRP_domain2"/>
    <property type="match status" value="1"/>
</dbReference>
<dbReference type="GO" id="GO:0140359">
    <property type="term" value="F:ABC-type transporter activity"/>
    <property type="evidence" value="ECO:0007669"/>
    <property type="project" value="InterPro"/>
</dbReference>
<feature type="domain" description="ABC transporter" evidence="10">
    <location>
        <begin position="1358"/>
        <end position="1632"/>
    </location>
</feature>
<feature type="domain" description="ABC transmembrane type-1" evidence="11">
    <location>
        <begin position="1007"/>
        <end position="1316"/>
    </location>
</feature>
<gene>
    <name evidence="12" type="ORF">D9619_003945</name>
</gene>
<evidence type="ECO:0000313" key="12">
    <source>
        <dbReference type="EMBL" id="KAF5326729.1"/>
    </source>
</evidence>
<feature type="region of interest" description="Disordered" evidence="8">
    <location>
        <begin position="2088"/>
        <end position="2249"/>
    </location>
</feature>
<feature type="transmembrane region" description="Helical" evidence="9">
    <location>
        <begin position="343"/>
        <end position="367"/>
    </location>
</feature>
<dbReference type="EMBL" id="JAACJJ010000014">
    <property type="protein sequence ID" value="KAF5326729.1"/>
    <property type="molecule type" value="Genomic_DNA"/>
</dbReference>
<feature type="compositionally biased region" description="Low complexity" evidence="8">
    <location>
        <begin position="1478"/>
        <end position="1491"/>
    </location>
</feature>
<feature type="region of interest" description="Disordered" evidence="8">
    <location>
        <begin position="2025"/>
        <end position="2071"/>
    </location>
</feature>
<feature type="compositionally biased region" description="Polar residues" evidence="8">
    <location>
        <begin position="1498"/>
        <end position="1512"/>
    </location>
</feature>
<feature type="compositionally biased region" description="Low complexity" evidence="8">
    <location>
        <begin position="2102"/>
        <end position="2115"/>
    </location>
</feature>
<feature type="compositionally biased region" description="Polar residues" evidence="8">
    <location>
        <begin position="2183"/>
        <end position="2209"/>
    </location>
</feature>
<name>A0A8H5F7N2_9AGAR</name>
<keyword evidence="2" id="KW-0813">Transport</keyword>
<keyword evidence="3 9" id="KW-0812">Transmembrane</keyword>
<dbReference type="CDD" id="cd03250">
    <property type="entry name" value="ABCC_MRP_domain1"/>
    <property type="match status" value="1"/>
</dbReference>
<keyword evidence="7 9" id="KW-0472">Membrane</keyword>
<evidence type="ECO:0000259" key="10">
    <source>
        <dbReference type="PROSITE" id="PS50893"/>
    </source>
</evidence>
<feature type="region of interest" description="Disordered" evidence="8">
    <location>
        <begin position="1478"/>
        <end position="1515"/>
    </location>
</feature>
<feature type="region of interest" description="Disordered" evidence="8">
    <location>
        <begin position="1974"/>
        <end position="2005"/>
    </location>
</feature>
<feature type="transmembrane region" description="Helical" evidence="9">
    <location>
        <begin position="477"/>
        <end position="496"/>
    </location>
</feature>
<feature type="region of interest" description="Disordered" evidence="8">
    <location>
        <begin position="1874"/>
        <end position="1952"/>
    </location>
</feature>
<dbReference type="PANTHER" id="PTHR24223:SF415">
    <property type="entry name" value="FI20190P1"/>
    <property type="match status" value="1"/>
</dbReference>
<feature type="transmembrane region" description="Helical" evidence="9">
    <location>
        <begin position="93"/>
        <end position="113"/>
    </location>
</feature>
<keyword evidence="6 9" id="KW-1133">Transmembrane helix</keyword>
<evidence type="ECO:0000256" key="6">
    <source>
        <dbReference type="ARBA" id="ARBA00022989"/>
    </source>
</evidence>
<dbReference type="InterPro" id="IPR017871">
    <property type="entry name" value="ABC_transporter-like_CS"/>
</dbReference>
<dbReference type="GO" id="GO:0016887">
    <property type="term" value="F:ATP hydrolysis activity"/>
    <property type="evidence" value="ECO:0007669"/>
    <property type="project" value="InterPro"/>
</dbReference>
<dbReference type="InterPro" id="IPR050173">
    <property type="entry name" value="ABC_transporter_C-like"/>
</dbReference>
<evidence type="ECO:0000256" key="9">
    <source>
        <dbReference type="SAM" id="Phobius"/>
    </source>
</evidence>
<feature type="transmembrane region" description="Helical" evidence="9">
    <location>
        <begin position="560"/>
        <end position="582"/>
    </location>
</feature>
<feature type="transmembrane region" description="Helical" evidence="9">
    <location>
        <begin position="159"/>
        <end position="182"/>
    </location>
</feature>
<feature type="transmembrane region" description="Helical" evidence="9">
    <location>
        <begin position="20"/>
        <end position="40"/>
    </location>
</feature>
<feature type="compositionally biased region" description="Low complexity" evidence="8">
    <location>
        <begin position="2139"/>
        <end position="2162"/>
    </location>
</feature>
<dbReference type="SMART" id="SM00382">
    <property type="entry name" value="AAA"/>
    <property type="match status" value="2"/>
</dbReference>
<feature type="region of interest" description="Disordered" evidence="8">
    <location>
        <begin position="1651"/>
        <end position="1858"/>
    </location>
</feature>
<dbReference type="GO" id="GO:0016020">
    <property type="term" value="C:membrane"/>
    <property type="evidence" value="ECO:0007669"/>
    <property type="project" value="UniProtKB-SubCell"/>
</dbReference>
<dbReference type="Gene3D" id="3.40.50.300">
    <property type="entry name" value="P-loop containing nucleotide triphosphate hydrolases"/>
    <property type="match status" value="2"/>
</dbReference>
<dbReference type="InterPro" id="IPR036640">
    <property type="entry name" value="ABC1_TM_sf"/>
</dbReference>
<reference evidence="12 13" key="1">
    <citation type="journal article" date="2020" name="ISME J.">
        <title>Uncovering the hidden diversity of litter-decomposition mechanisms in mushroom-forming fungi.</title>
        <authorList>
            <person name="Floudas D."/>
            <person name="Bentzer J."/>
            <person name="Ahren D."/>
            <person name="Johansson T."/>
            <person name="Persson P."/>
            <person name="Tunlid A."/>
        </authorList>
    </citation>
    <scope>NUCLEOTIDE SEQUENCE [LARGE SCALE GENOMIC DNA]</scope>
    <source>
        <strain evidence="12 13">CBS 101986</strain>
    </source>
</reference>
<feature type="compositionally biased region" description="Polar residues" evidence="8">
    <location>
        <begin position="2122"/>
        <end position="2138"/>
    </location>
</feature>
<feature type="region of interest" description="Disordered" evidence="8">
    <location>
        <begin position="400"/>
        <end position="426"/>
    </location>
</feature>
<feature type="compositionally biased region" description="Low complexity" evidence="8">
    <location>
        <begin position="2058"/>
        <end position="2071"/>
    </location>
</feature>
<dbReference type="InterPro" id="IPR003439">
    <property type="entry name" value="ABC_transporter-like_ATP-bd"/>
</dbReference>
<feature type="compositionally biased region" description="Polar residues" evidence="8">
    <location>
        <begin position="1996"/>
        <end position="2005"/>
    </location>
</feature>
<feature type="transmembrane region" description="Helical" evidence="9">
    <location>
        <begin position="1078"/>
        <end position="1100"/>
    </location>
</feature>
<dbReference type="OrthoDB" id="6500128at2759"/>
<organism evidence="12 13">
    <name type="scientific">Psilocybe cf. subviscida</name>
    <dbReference type="NCBI Taxonomy" id="2480587"/>
    <lineage>
        <taxon>Eukaryota</taxon>
        <taxon>Fungi</taxon>
        <taxon>Dikarya</taxon>
        <taxon>Basidiomycota</taxon>
        <taxon>Agaricomycotina</taxon>
        <taxon>Agaricomycetes</taxon>
        <taxon>Agaricomycetidae</taxon>
        <taxon>Agaricales</taxon>
        <taxon>Agaricineae</taxon>
        <taxon>Strophariaceae</taxon>
        <taxon>Psilocybe</taxon>
    </lineage>
</organism>
<keyword evidence="4" id="KW-0547">Nucleotide-binding</keyword>
<evidence type="ECO:0000259" key="11">
    <source>
        <dbReference type="PROSITE" id="PS50929"/>
    </source>
</evidence>
<dbReference type="Pfam" id="PF00664">
    <property type="entry name" value="ABC_membrane"/>
    <property type="match status" value="2"/>
</dbReference>
<feature type="domain" description="ABC transporter" evidence="10">
    <location>
        <begin position="695"/>
        <end position="932"/>
    </location>
</feature>
<keyword evidence="5" id="KW-0067">ATP-binding</keyword>
<feature type="compositionally biased region" description="Low complexity" evidence="8">
    <location>
        <begin position="1701"/>
        <end position="1713"/>
    </location>
</feature>
<comment type="subcellular location">
    <subcellularLocation>
        <location evidence="1">Membrane</location>
    </subcellularLocation>
</comment>
<feature type="compositionally biased region" description="Low complexity" evidence="8">
    <location>
        <begin position="1974"/>
        <end position="1987"/>
    </location>
</feature>
<evidence type="ECO:0000256" key="4">
    <source>
        <dbReference type="ARBA" id="ARBA00022741"/>
    </source>
</evidence>
<feature type="transmembrane region" description="Helical" evidence="9">
    <location>
        <begin position="449"/>
        <end position="471"/>
    </location>
</feature>
<feature type="compositionally biased region" description="Low complexity" evidence="8">
    <location>
        <begin position="411"/>
        <end position="426"/>
    </location>
</feature>
<dbReference type="Pfam" id="PF00005">
    <property type="entry name" value="ABC_tran"/>
    <property type="match status" value="2"/>
</dbReference>
<dbReference type="GO" id="GO:0005524">
    <property type="term" value="F:ATP binding"/>
    <property type="evidence" value="ECO:0007669"/>
    <property type="project" value="UniProtKB-KW"/>
</dbReference>
<dbReference type="CDD" id="cd18604">
    <property type="entry name" value="ABC_6TM_VMR1_D2_like"/>
    <property type="match status" value="1"/>
</dbReference>
<feature type="transmembrane region" description="Helical" evidence="9">
    <location>
        <begin position="125"/>
        <end position="147"/>
    </location>
</feature>
<protein>
    <submittedName>
        <fullName evidence="12">Uncharacterized protein</fullName>
    </submittedName>
</protein>
<dbReference type="Gene3D" id="1.20.1560.10">
    <property type="entry name" value="ABC transporter type 1, transmembrane domain"/>
    <property type="match status" value="2"/>
</dbReference>
<feature type="transmembrane region" description="Helical" evidence="9">
    <location>
        <begin position="194"/>
        <end position="218"/>
    </location>
</feature>
<sequence length="2249" mass="243669">MLPCDDAGPLDVLDTCVRDTWAAALPVAVVLVLLLASIPWPAVLSQALGIVGAISDPFLTLREAEALESLDSDNGAPAVAVDDKAMITGWRQIILVSIAVLQFLCSTGVAGWLLSVRDGDSSLTWRGTCALIIAFSWLYAAACLILSSKKARSAFPYDLFMLILVFLVGAMLKLGGVVYDHIVFGFEYPPRLRMVMLIANVVSVAGAIGILLATPIGYPSHVVDPKDIGVRVSPEDYVVLWRWLTFSWMSPLMNLGKRITLQQKDVWNLSPSMRAHPVFTKFGTIVQSSLLRRLFVQNARDLSFDALLTLATTLSTYAGPFFLKHILDVIDNKHSTMETRGNAYVFAFLALLCTGLKTQAEMLHLWFSRRASIRLRQALMAAIYDKSLKRKDFSGVVNKDDQGEKATVPGAKTSKAQAAANKKNDNPKAGADIGKIVNLMSSDCNRLSFVISTLNMVYGAPFEIIIAIVFLYQLLGWSAFAGFSVTLIIWPVNTYLTRRRLQITKKHTNAIDKRMGVLNELIAAIKLIKFYGWEEKWIGKVDKARADELEMLVATRINSVLINAIWTIAPVMVSVGSFYAYVMSGHDLTIGKAFTALALFNMVKDPVRGIPSSILRLTQGAVSLKRIEVYLNEDEVDGQVSSLKTRTASSGQNVPADGLGLNNATLTWNSVTEAIESSHSRKQLTAQADGNVDEVLSSDASQPEINEDRLFELQDITVMFPERKMTVIMGPTASGKTALLMALLGEMTLLKGEIIMAKDTSRVDEYALTSSISYAAQTPWLRHQSIRDNILFGSPYNEQRYYQVLECCALNPDLNTLEDGDSTEIGARGINLSGGQKARVALARAVYARTKYVLLDDPLSAVDSHTARHLFDNLLTGPLLANRTVILVTHHIELVLPGTNYLVKMLDGRVDVQGSVEDLKSLGVLDDLIYKSDEQAKNLQTDMAEEAAVEGSTKDDKSTTPAAAAVSQDPVAKKPKKLVKDEHREVGGVKWKVYKTYLRASSYWTWVIIVTFTVILQLLTLGNKLWIRIWGDAYTSSSVPELQSYSDNSLYALSLSQTPLRHSAVTPWNWPDASVHPLFYVGIYAGIGLATALAINIAGITQYTGALRASRLLFGQLLRSVVRATFRFHDTTPQGRILNRFGQDIQMIDTDLAASLQSVNSSMADFFTSVVTIVVVFPPLVLPALIIGYIYRELAAAYLRTGRDIRRMMSNSRSPIYSDFGELLEGIVTVRAFSAEIRFLENLYVRLDVYTKFWYFFWMTNRWLMINYDMLGGFSILVTSLFSIYKLNNDAGLAGLCITSAMSFTRSIYWASRNWTGDAVERIIEYLGIPQEQPAVVESNRVPAYWPSRSSPNPILVLDNVNVKYAEDLPAVLQNVSLQLKAGERVGLLGRTGSGKSTLAMSILRFVDPSNGCIFIDGIDISTIGTYDLRSRLTFIPQDATLFSGTLRENLNPFGEYTDAECIDVLCRVGLIDPEVVTEPTSDSETTSTSEIVDAVRGSSSQSLETRSTQTQVERDSNKPIITLDTKIAAGGLNMSQGQRQLIAMARALLRNSSIIILDEATSSIDFTTDAKIQKVIREGFTESLLLTIAHRLHTVIDYDRLIVLDKGKVVEFDTPWNLIHKDNGVFKDISPPPDYYAPHSATSYVSPEAALAPGKNSKPSKEPNTSTGAASLNRVPQGAPQDEDSSFTVLPEPGSLPVIGSNGNSSTSASGTRDMKPKAKIDSSPAAEVGLTPLSPVRRQPEASSSSGSILAHAPSHHQKSSSKSSSRASMIFRTFAHSPSASSSSLLDNTPTKLEPEPFSRSPTPGQSSDGGRYPLPANVANILSHLDPPAASRKPHPTSSSTQPHNHLPYTSPYAKHTNGASVSYILSSLAPVRDRPSRRSSSKEAHSASNTQTSLSRSVTSVSTGGSQGSSSKSRSRSRQERKLADGSASRSASLELDSGASRPVSPTSVTTLVSSLFAPLAHLPPLAPMSMSSSSSLTPSVPGHHLDAPTESHTNQMNLPSTAPATQRVAAVSNLLGGLGPVLPAPSSKSAKPGSNTSGSRQQKEQKHQKNTSHVSESVSSSKLPNSVSASVSALSMLNPSNLLRPSMDVKPRPFDSSPAASSSSPTPSYAHERLGSSISRNGITPSTNASRNQPSQSSTPSTSAAAGWTNPLLALDSKLKPPAPKAAKSRVGEPSQAHAQSQTPSHSHLNALTPNSKPNQSSKPRPVDSAAKARGTSSTRAETGGRNGGAFSRLGSMFGSSKG</sequence>
<dbReference type="CDD" id="cd18596">
    <property type="entry name" value="ABC_6TM_VMR1_D1_like"/>
    <property type="match status" value="1"/>
</dbReference>
<feature type="transmembrane region" description="Helical" evidence="9">
    <location>
        <begin position="1003"/>
        <end position="1021"/>
    </location>
</feature>
<evidence type="ECO:0000256" key="1">
    <source>
        <dbReference type="ARBA" id="ARBA00004370"/>
    </source>
</evidence>
<dbReference type="InterPro" id="IPR003593">
    <property type="entry name" value="AAA+_ATPase"/>
</dbReference>
<evidence type="ECO:0000256" key="2">
    <source>
        <dbReference type="ARBA" id="ARBA00022448"/>
    </source>
</evidence>
<dbReference type="InterPro" id="IPR011527">
    <property type="entry name" value="ABC1_TM_dom"/>
</dbReference>
<accession>A0A8H5F7N2</accession>
<feature type="transmembrane region" description="Helical" evidence="9">
    <location>
        <begin position="302"/>
        <end position="323"/>
    </location>
</feature>
<dbReference type="Proteomes" id="UP000567179">
    <property type="component" value="Unassembled WGS sequence"/>
</dbReference>
<comment type="caution">
    <text evidence="12">The sequence shown here is derived from an EMBL/GenBank/DDBJ whole genome shotgun (WGS) entry which is preliminary data.</text>
</comment>
<evidence type="ECO:0000256" key="5">
    <source>
        <dbReference type="ARBA" id="ARBA00022840"/>
    </source>
</evidence>
<dbReference type="PANTHER" id="PTHR24223">
    <property type="entry name" value="ATP-BINDING CASSETTE SUB-FAMILY C"/>
    <property type="match status" value="1"/>
</dbReference>
<dbReference type="PROSITE" id="PS50893">
    <property type="entry name" value="ABC_TRANSPORTER_2"/>
    <property type="match status" value="2"/>
</dbReference>
<feature type="compositionally biased region" description="Basic and acidic residues" evidence="8">
    <location>
        <begin position="1876"/>
        <end position="1890"/>
    </location>
</feature>
<feature type="compositionally biased region" description="Polar residues" evidence="8">
    <location>
        <begin position="1803"/>
        <end position="1812"/>
    </location>
</feature>
<feature type="transmembrane region" description="Helical" evidence="9">
    <location>
        <begin position="1266"/>
        <end position="1285"/>
    </location>
</feature>
<dbReference type="PROSITE" id="PS00211">
    <property type="entry name" value="ABC_TRANSPORTER_1"/>
    <property type="match status" value="2"/>
</dbReference>
<proteinExistence type="predicted"/>
<feature type="compositionally biased region" description="Low complexity" evidence="8">
    <location>
        <begin position="1895"/>
        <end position="1917"/>
    </location>
</feature>
<evidence type="ECO:0000256" key="8">
    <source>
        <dbReference type="SAM" id="MobiDB-lite"/>
    </source>
</evidence>
<feature type="domain" description="ABC transmembrane type-1" evidence="11">
    <location>
        <begin position="306"/>
        <end position="619"/>
    </location>
</feature>
<keyword evidence="13" id="KW-1185">Reference proteome</keyword>
<evidence type="ECO:0000313" key="13">
    <source>
        <dbReference type="Proteomes" id="UP000567179"/>
    </source>
</evidence>